<dbReference type="AlphaFoldDB" id="A0A8X8Y4H5"/>
<dbReference type="InterPro" id="IPR001128">
    <property type="entry name" value="Cyt_P450"/>
</dbReference>
<evidence type="ECO:0000313" key="13">
    <source>
        <dbReference type="EMBL" id="KAG6423288.1"/>
    </source>
</evidence>
<reference evidence="13" key="2">
    <citation type="submission" date="2020-08" db="EMBL/GenBank/DDBJ databases">
        <title>Plant Genome Project.</title>
        <authorList>
            <person name="Zhang R.-G."/>
        </authorList>
    </citation>
    <scope>NUCLEOTIDE SEQUENCE</scope>
    <source>
        <strain evidence="13">Huo1</strain>
        <tissue evidence="13">Leaf</tissue>
    </source>
</reference>
<dbReference type="PANTHER" id="PTHR24282">
    <property type="entry name" value="CYTOCHROME P450 FAMILY MEMBER"/>
    <property type="match status" value="1"/>
</dbReference>
<proteinExistence type="inferred from homology"/>
<dbReference type="InterPro" id="IPR002401">
    <property type="entry name" value="Cyt_P450_E_grp-I"/>
</dbReference>
<evidence type="ECO:0000256" key="3">
    <source>
        <dbReference type="ARBA" id="ARBA00022617"/>
    </source>
</evidence>
<dbReference type="Gene3D" id="1.10.630.10">
    <property type="entry name" value="Cytochrome P450"/>
    <property type="match status" value="1"/>
</dbReference>
<dbReference type="PRINTS" id="PR00385">
    <property type="entry name" value="P450"/>
</dbReference>
<feature type="binding site" description="axial binding residue" evidence="11">
    <location>
        <position position="371"/>
    </location>
    <ligand>
        <name>heme</name>
        <dbReference type="ChEBI" id="CHEBI:30413"/>
    </ligand>
    <ligandPart>
        <name>Fe</name>
        <dbReference type="ChEBI" id="CHEBI:18248"/>
    </ligandPart>
</feature>
<accession>A0A8X8Y4H5</accession>
<evidence type="ECO:0000256" key="4">
    <source>
        <dbReference type="ARBA" id="ARBA00022692"/>
    </source>
</evidence>
<dbReference type="Proteomes" id="UP000298416">
    <property type="component" value="Unassembled WGS sequence"/>
</dbReference>
<evidence type="ECO:0000256" key="11">
    <source>
        <dbReference type="PIRSR" id="PIRSR602401-1"/>
    </source>
</evidence>
<evidence type="ECO:0000256" key="5">
    <source>
        <dbReference type="ARBA" id="ARBA00022723"/>
    </source>
</evidence>
<dbReference type="PRINTS" id="PR00463">
    <property type="entry name" value="EP450I"/>
</dbReference>
<dbReference type="PANTHER" id="PTHR24282:SF260">
    <property type="entry name" value="CYTOCHROME P450 714C2-LIKE"/>
    <property type="match status" value="1"/>
</dbReference>
<dbReference type="SUPFAM" id="SSF48264">
    <property type="entry name" value="Cytochrome P450"/>
    <property type="match status" value="1"/>
</dbReference>
<keyword evidence="10" id="KW-0472">Membrane</keyword>
<keyword evidence="8 11" id="KW-0408">Iron</keyword>
<dbReference type="InterPro" id="IPR036396">
    <property type="entry name" value="Cyt_P450_sf"/>
</dbReference>
<evidence type="ECO:0000256" key="6">
    <source>
        <dbReference type="ARBA" id="ARBA00022989"/>
    </source>
</evidence>
<dbReference type="GO" id="GO:0016712">
    <property type="term" value="F:oxidoreductase activity, acting on paired donors, with incorporation or reduction of molecular oxygen, reduced flavin or flavoprotein as one donor, and incorporation of one atom of oxygen"/>
    <property type="evidence" value="ECO:0007669"/>
    <property type="project" value="UniProtKB-ARBA"/>
</dbReference>
<reference evidence="13" key="1">
    <citation type="submission" date="2018-01" db="EMBL/GenBank/DDBJ databases">
        <authorList>
            <person name="Mao J.F."/>
        </authorList>
    </citation>
    <scope>NUCLEOTIDE SEQUENCE</scope>
    <source>
        <strain evidence="13">Huo1</strain>
        <tissue evidence="13">Leaf</tissue>
    </source>
</reference>
<comment type="cofactor">
    <cofactor evidence="11">
        <name>heme</name>
        <dbReference type="ChEBI" id="CHEBI:30413"/>
    </cofactor>
</comment>
<gene>
    <name evidence="13" type="ORF">SASPL_113680</name>
</gene>
<dbReference type="InterPro" id="IPR017972">
    <property type="entry name" value="Cyt_P450_CS"/>
</dbReference>
<protein>
    <submittedName>
        <fullName evidence="13">Uncharacterized protein</fullName>
    </submittedName>
</protein>
<dbReference type="GO" id="GO:0016020">
    <property type="term" value="C:membrane"/>
    <property type="evidence" value="ECO:0007669"/>
    <property type="project" value="UniProtKB-SubCell"/>
</dbReference>
<organism evidence="13">
    <name type="scientific">Salvia splendens</name>
    <name type="common">Scarlet sage</name>
    <dbReference type="NCBI Taxonomy" id="180675"/>
    <lineage>
        <taxon>Eukaryota</taxon>
        <taxon>Viridiplantae</taxon>
        <taxon>Streptophyta</taxon>
        <taxon>Embryophyta</taxon>
        <taxon>Tracheophyta</taxon>
        <taxon>Spermatophyta</taxon>
        <taxon>Magnoliopsida</taxon>
        <taxon>eudicotyledons</taxon>
        <taxon>Gunneridae</taxon>
        <taxon>Pentapetalae</taxon>
        <taxon>asterids</taxon>
        <taxon>lamiids</taxon>
        <taxon>Lamiales</taxon>
        <taxon>Lamiaceae</taxon>
        <taxon>Nepetoideae</taxon>
        <taxon>Mentheae</taxon>
        <taxon>Salviinae</taxon>
        <taxon>Salvia</taxon>
        <taxon>Salvia subgen. Calosphace</taxon>
        <taxon>core Calosphace</taxon>
    </lineage>
</organism>
<keyword evidence="4" id="KW-0812">Transmembrane</keyword>
<evidence type="ECO:0000256" key="9">
    <source>
        <dbReference type="ARBA" id="ARBA00023033"/>
    </source>
</evidence>
<keyword evidence="14" id="KW-1185">Reference proteome</keyword>
<evidence type="ECO:0000256" key="8">
    <source>
        <dbReference type="ARBA" id="ARBA00023004"/>
    </source>
</evidence>
<dbReference type="GO" id="GO:0020037">
    <property type="term" value="F:heme binding"/>
    <property type="evidence" value="ECO:0007669"/>
    <property type="project" value="InterPro"/>
</dbReference>
<evidence type="ECO:0000256" key="12">
    <source>
        <dbReference type="RuleBase" id="RU000461"/>
    </source>
</evidence>
<comment type="similarity">
    <text evidence="2 12">Belongs to the cytochrome P450 family.</text>
</comment>
<dbReference type="Pfam" id="PF00067">
    <property type="entry name" value="p450"/>
    <property type="match status" value="1"/>
</dbReference>
<evidence type="ECO:0000256" key="1">
    <source>
        <dbReference type="ARBA" id="ARBA00004167"/>
    </source>
</evidence>
<comment type="caution">
    <text evidence="13">The sequence shown here is derived from an EMBL/GenBank/DDBJ whole genome shotgun (WGS) entry which is preliminary data.</text>
</comment>
<evidence type="ECO:0000256" key="10">
    <source>
        <dbReference type="ARBA" id="ARBA00023136"/>
    </source>
</evidence>
<dbReference type="PROSITE" id="PS00086">
    <property type="entry name" value="CYTOCHROME_P450"/>
    <property type="match status" value="1"/>
</dbReference>
<comment type="subcellular location">
    <subcellularLocation>
        <location evidence="1">Membrane</location>
        <topology evidence="1">Single-pass membrane protein</topology>
    </subcellularLocation>
</comment>
<keyword evidence="5 11" id="KW-0479">Metal-binding</keyword>
<dbReference type="GO" id="GO:0005506">
    <property type="term" value="F:iron ion binding"/>
    <property type="evidence" value="ECO:0007669"/>
    <property type="project" value="InterPro"/>
</dbReference>
<dbReference type="InterPro" id="IPR050665">
    <property type="entry name" value="Cytochrome_P450_Monooxygen"/>
</dbReference>
<keyword evidence="7 12" id="KW-0560">Oxidoreductase</keyword>
<dbReference type="EMBL" id="PNBA02000005">
    <property type="protein sequence ID" value="KAG6423288.1"/>
    <property type="molecule type" value="Genomic_DNA"/>
</dbReference>
<sequence>MVHDWFPVVFPHLEQWRNEYEMVKEMSLCTSLNLGKPSYLSTERGPLLGRGILSSNGPYWAHQRKIIAPEFYLERVKVQKAFNNSRSDVENLGKKMEDSGGKVEIIVDEDFRSLSADIISRACFGRSYVEGEKIFSKLQSLQRVMSKGSIGVPGMRHLPTKHNRELWRLEREIDSVILGAVKSHSSDDDNDKKDLLQLLLAAAENEGDDSNNIPADMTPTKFIVDNCKNIYLAGHETTSISASWCLMMLAAHPDWQARAREEVLEICGTDMPTADVLRSMKVLTMVIQETLRLYPPVAYVVREALQDIHFKGLNIPRGANIQVPIPRMHQDQVLWGSDAHHFKPERFGSGVSGGCKIPQAYMPFGYGSRTCAGQHFAMAELKVILSLILSKFRCSLSPAYQHSPVLD</sequence>
<keyword evidence="9 12" id="KW-0503">Monooxygenase</keyword>
<keyword evidence="6" id="KW-1133">Transmembrane helix</keyword>
<keyword evidence="3 11" id="KW-0349">Heme</keyword>
<evidence type="ECO:0000313" key="14">
    <source>
        <dbReference type="Proteomes" id="UP000298416"/>
    </source>
</evidence>
<evidence type="ECO:0000256" key="2">
    <source>
        <dbReference type="ARBA" id="ARBA00010617"/>
    </source>
</evidence>
<name>A0A8X8Y4H5_SALSN</name>
<evidence type="ECO:0000256" key="7">
    <source>
        <dbReference type="ARBA" id="ARBA00023002"/>
    </source>
</evidence>
<dbReference type="GO" id="GO:0016114">
    <property type="term" value="P:terpenoid biosynthetic process"/>
    <property type="evidence" value="ECO:0007669"/>
    <property type="project" value="UniProtKB-ARBA"/>
</dbReference>